<evidence type="ECO:0000259" key="1">
    <source>
        <dbReference type="Pfam" id="PF00535"/>
    </source>
</evidence>
<dbReference type="InterPro" id="IPR029044">
    <property type="entry name" value="Nucleotide-diphossugar_trans"/>
</dbReference>
<dbReference type="AlphaFoldDB" id="A0A811T690"/>
<proteinExistence type="predicted"/>
<dbReference type="CDD" id="cd06433">
    <property type="entry name" value="GT_2_WfgS_like"/>
    <property type="match status" value="1"/>
</dbReference>
<dbReference type="EMBL" id="CAJHIP010000002">
    <property type="protein sequence ID" value="CAD6491170.1"/>
    <property type="molecule type" value="Genomic_DNA"/>
</dbReference>
<evidence type="ECO:0000313" key="2">
    <source>
        <dbReference type="EMBL" id="CAD6491170.1"/>
    </source>
</evidence>
<reference evidence="2" key="1">
    <citation type="submission" date="2020-10" db="EMBL/GenBank/DDBJ databases">
        <authorList>
            <person name="Hahn C.J."/>
            <person name="Laso-Perez R."/>
            <person name="Vulcano F."/>
            <person name="Vaziourakis K.-M."/>
            <person name="Stokke R."/>
            <person name="Steen I.H."/>
            <person name="Teske A."/>
            <person name="Boetius A."/>
            <person name="Liebeke M."/>
            <person name="Amann R."/>
            <person name="Knittel K."/>
        </authorList>
    </citation>
    <scope>NUCLEOTIDE SEQUENCE</scope>
    <source>
        <strain evidence="2">Gfbio:e3339647-f889-4370-9287-4fb5cb688e4c:AG394J04_GoMArc1</strain>
    </source>
</reference>
<dbReference type="SUPFAM" id="SSF53448">
    <property type="entry name" value="Nucleotide-diphospho-sugar transferases"/>
    <property type="match status" value="1"/>
</dbReference>
<evidence type="ECO:0000313" key="3">
    <source>
        <dbReference type="Proteomes" id="UP000603056"/>
    </source>
</evidence>
<dbReference type="InterPro" id="IPR001173">
    <property type="entry name" value="Glyco_trans_2-like"/>
</dbReference>
<dbReference type="Proteomes" id="UP000603056">
    <property type="component" value="Unassembled WGS sequence"/>
</dbReference>
<keyword evidence="2" id="KW-0808">Transferase</keyword>
<dbReference type="GO" id="GO:0016758">
    <property type="term" value="F:hexosyltransferase activity"/>
    <property type="evidence" value="ECO:0007669"/>
    <property type="project" value="UniProtKB-ARBA"/>
</dbReference>
<name>A0A811T690_9EURY</name>
<dbReference type="Gene3D" id="3.90.550.10">
    <property type="entry name" value="Spore Coat Polysaccharide Biosynthesis Protein SpsA, Chain A"/>
    <property type="match status" value="1"/>
</dbReference>
<accession>A0A811T690</accession>
<dbReference type="PANTHER" id="PTHR22916:SF3">
    <property type="entry name" value="UDP-GLCNAC:BETAGAL BETA-1,3-N-ACETYLGLUCOSAMINYLTRANSFERASE-LIKE PROTEIN 1"/>
    <property type="match status" value="1"/>
</dbReference>
<dbReference type="PANTHER" id="PTHR22916">
    <property type="entry name" value="GLYCOSYLTRANSFERASE"/>
    <property type="match status" value="1"/>
</dbReference>
<protein>
    <submittedName>
        <fullName evidence="2">Glycosyl transferase family 2</fullName>
    </submittedName>
</protein>
<dbReference type="Pfam" id="PF00535">
    <property type="entry name" value="Glycos_transf_2"/>
    <property type="match status" value="1"/>
</dbReference>
<sequence>MVSIITACLDSERDIEQTIQSVIDQTYPNIEYVIIDGGSTDKTLDIIKKYEDHIAKWISEPDQGVYDAMNKGIANSTGDILYFLNSGDHLYNNKVIENVVNNFLNGSIVGVYGNVEVISKHKKNIRGCKITYNNLLYRRVCHQALFVRRPLFDEFGRFSTTFKFSADHEFVVKSIKKYPDNFLYVDEIIATYRDGGMSCKMMERTKIDDLKILSSNYNRIQFLFGAAVCAYVILKYKIPQILQLESAHIDKENSQ</sequence>
<comment type="caution">
    <text evidence="2">The sequence shown here is derived from an EMBL/GenBank/DDBJ whole genome shotgun (WGS) entry which is preliminary data.</text>
</comment>
<organism evidence="2 3">
    <name type="scientific">Candidatus Argoarchaeum ethanivorans</name>
    <dbReference type="NCBI Taxonomy" id="2608793"/>
    <lineage>
        <taxon>Archaea</taxon>
        <taxon>Methanobacteriati</taxon>
        <taxon>Methanobacteriota</taxon>
        <taxon>Stenosarchaea group</taxon>
        <taxon>Methanomicrobia</taxon>
        <taxon>Methanosarcinales</taxon>
        <taxon>Methanosarcinales incertae sedis</taxon>
        <taxon>GOM Arc I cluster</taxon>
        <taxon>Candidatus Argoarchaeum</taxon>
    </lineage>
</organism>
<feature type="domain" description="Glycosyltransferase 2-like" evidence="1">
    <location>
        <begin position="3"/>
        <end position="138"/>
    </location>
</feature>
<gene>
    <name evidence="2" type="ORF">FFODKBPE_00107</name>
</gene>